<keyword evidence="1" id="KW-0805">Transcription regulation</keyword>
<keyword evidence="3" id="KW-0804">Transcription</keyword>
<accession>A0A7Y2Q0U8</accession>
<dbReference type="AlphaFoldDB" id="A0A7Y2Q0U8"/>
<organism evidence="5 6">
    <name type="scientific">Microbacterium ulmi</name>
    <dbReference type="NCBI Taxonomy" id="179095"/>
    <lineage>
        <taxon>Bacteria</taxon>
        <taxon>Bacillati</taxon>
        <taxon>Actinomycetota</taxon>
        <taxon>Actinomycetes</taxon>
        <taxon>Micrococcales</taxon>
        <taxon>Microbacteriaceae</taxon>
        <taxon>Microbacterium</taxon>
    </lineage>
</organism>
<proteinExistence type="predicted"/>
<keyword evidence="6" id="KW-1185">Reference proteome</keyword>
<dbReference type="Proteomes" id="UP000543598">
    <property type="component" value="Unassembled WGS sequence"/>
</dbReference>
<dbReference type="SMART" id="SM00354">
    <property type="entry name" value="HTH_LACI"/>
    <property type="match status" value="1"/>
</dbReference>
<evidence type="ECO:0000256" key="2">
    <source>
        <dbReference type="ARBA" id="ARBA00023125"/>
    </source>
</evidence>
<evidence type="ECO:0000313" key="6">
    <source>
        <dbReference type="Proteomes" id="UP000543598"/>
    </source>
</evidence>
<comment type="caution">
    <text evidence="5">The sequence shown here is derived from an EMBL/GenBank/DDBJ whole genome shotgun (WGS) entry which is preliminary data.</text>
</comment>
<dbReference type="GO" id="GO:0003700">
    <property type="term" value="F:DNA-binding transcription factor activity"/>
    <property type="evidence" value="ECO:0007669"/>
    <property type="project" value="TreeGrafter"/>
</dbReference>
<sequence>MAAHAGVSRQTVSNALNAPQRLTAPTLARVRAAIDELGYVPDEAARALTSRRTRLIGIHIGPTAHSHASTPEPLLAEFVRAAARHGFRLVVLGSFGDDAGQIAAFDDVWRRRAVDGVILTDTHTDDARPAWLRERGVPFAAFGRPWGAPDSPHPWIDVDGHGGAWLAVDHLASSGHSRIAFLGWGHDEAGGDDRERGWLEAMTTRGLDARPHAHASGDTVVAGAERAAELLERWRPTAVVCASDTLAAGVVRAADRRGIAVGSDLAVTGYDDSPLARLTHPELTSLTQPFAAVADFLVDHVVMASGIEVPDPPPRTRVAEPTLVVRGSTGGVRAGALSF</sequence>
<evidence type="ECO:0000313" key="5">
    <source>
        <dbReference type="EMBL" id="NNH03672.1"/>
    </source>
</evidence>
<dbReference type="CDD" id="cd01392">
    <property type="entry name" value="HTH_LacI"/>
    <property type="match status" value="1"/>
</dbReference>
<dbReference type="SUPFAM" id="SSF47413">
    <property type="entry name" value="lambda repressor-like DNA-binding domains"/>
    <property type="match status" value="1"/>
</dbReference>
<dbReference type="InterPro" id="IPR028082">
    <property type="entry name" value="Peripla_BP_I"/>
</dbReference>
<gene>
    <name evidence="5" type="ORF">HLA99_07405</name>
</gene>
<dbReference type="RefSeq" id="WP_167035184.1">
    <property type="nucleotide sequence ID" value="NZ_BAAANA010000002.1"/>
</dbReference>
<protein>
    <submittedName>
        <fullName evidence="5">LacI family DNA-binding transcriptional regulator</fullName>
    </submittedName>
</protein>
<dbReference type="PANTHER" id="PTHR30146:SF109">
    <property type="entry name" value="HTH-TYPE TRANSCRIPTIONAL REGULATOR GALS"/>
    <property type="match status" value="1"/>
</dbReference>
<dbReference type="Pfam" id="PF13377">
    <property type="entry name" value="Peripla_BP_3"/>
    <property type="match status" value="1"/>
</dbReference>
<dbReference type="Gene3D" id="3.40.50.2300">
    <property type="match status" value="2"/>
</dbReference>
<keyword evidence="2 5" id="KW-0238">DNA-binding</keyword>
<dbReference type="Pfam" id="PF00356">
    <property type="entry name" value="LacI"/>
    <property type="match status" value="1"/>
</dbReference>
<evidence type="ECO:0000256" key="1">
    <source>
        <dbReference type="ARBA" id="ARBA00023015"/>
    </source>
</evidence>
<dbReference type="PANTHER" id="PTHR30146">
    <property type="entry name" value="LACI-RELATED TRANSCRIPTIONAL REPRESSOR"/>
    <property type="match status" value="1"/>
</dbReference>
<dbReference type="InterPro" id="IPR010982">
    <property type="entry name" value="Lambda_DNA-bd_dom_sf"/>
</dbReference>
<dbReference type="PROSITE" id="PS50932">
    <property type="entry name" value="HTH_LACI_2"/>
    <property type="match status" value="1"/>
</dbReference>
<evidence type="ECO:0000259" key="4">
    <source>
        <dbReference type="PROSITE" id="PS50932"/>
    </source>
</evidence>
<dbReference type="InterPro" id="IPR000843">
    <property type="entry name" value="HTH_LacI"/>
</dbReference>
<evidence type="ECO:0000256" key="3">
    <source>
        <dbReference type="ARBA" id="ARBA00023163"/>
    </source>
</evidence>
<dbReference type="SUPFAM" id="SSF53822">
    <property type="entry name" value="Periplasmic binding protein-like I"/>
    <property type="match status" value="1"/>
</dbReference>
<name>A0A7Y2Q0U8_9MICO</name>
<dbReference type="EMBL" id="JABEMB010000007">
    <property type="protein sequence ID" value="NNH03672.1"/>
    <property type="molecule type" value="Genomic_DNA"/>
</dbReference>
<feature type="domain" description="HTH lacI-type" evidence="4">
    <location>
        <begin position="1"/>
        <end position="50"/>
    </location>
</feature>
<dbReference type="GO" id="GO:0000976">
    <property type="term" value="F:transcription cis-regulatory region binding"/>
    <property type="evidence" value="ECO:0007669"/>
    <property type="project" value="TreeGrafter"/>
</dbReference>
<dbReference type="Gene3D" id="1.10.260.40">
    <property type="entry name" value="lambda repressor-like DNA-binding domains"/>
    <property type="match status" value="1"/>
</dbReference>
<reference evidence="5 6" key="1">
    <citation type="submission" date="2020-05" db="EMBL/GenBank/DDBJ databases">
        <title>MicrobeNet Type strains.</title>
        <authorList>
            <person name="Nicholson A.C."/>
        </authorList>
    </citation>
    <scope>NUCLEOTIDE SEQUENCE [LARGE SCALE GENOMIC DNA]</scope>
    <source>
        <strain evidence="5 6">JCM 14282</strain>
    </source>
</reference>
<dbReference type="InterPro" id="IPR046335">
    <property type="entry name" value="LacI/GalR-like_sensor"/>
</dbReference>